<feature type="zinc finger region" description="C3H1-type" evidence="5">
    <location>
        <begin position="399"/>
        <end position="427"/>
    </location>
</feature>
<evidence type="ECO:0000259" key="6">
    <source>
        <dbReference type="PROSITE" id="PS50103"/>
    </source>
</evidence>
<dbReference type="InterPro" id="IPR000571">
    <property type="entry name" value="Znf_CCCH"/>
</dbReference>
<keyword evidence="2 5" id="KW-0863">Zinc-finger</keyword>
<accession>A0A9W7IVV9</accession>
<sequence>MRGLPKSKRVVWAPDVNLCRIRLFLSEESPIQVGLGAQDHLQAKTSSVPHINGEAVDDFLPPGFEGPHSKNHLQINLSDIPVMKWRCPLRFVLDLNWQVVAGEESKEAVVQNQREPRVLEAVYPRPSAIPTNPSVSADIENCHYDDQETPQVPITPIEDEDAATETLCDVLAPFGASISSHPQLLPPGTSPHLHCSMPSASTNEKPAPGMFHNGEPVVASAAFTAINQSNDSGNMIDPNLLVKILSNPKLIEQLVTDYGAASSVGQNLPISTPPLVPSFDPPPSANLSDPSPAHISRTENGAASLAAASGAVFYAESNGVGVGLSNKQGSVPAVRPVVPSPTMGVSQEKDVNYYKNLIQQHGGEKQEQGPAQKFNSRYNQQLRPNQEVINNPKSRDSKPRIMKPCMYFNSSKGCRNGASCAFQHDTSSQNRGKNVAYTHNAKRMKTDGDISS</sequence>
<dbReference type="PROSITE" id="PS50103">
    <property type="entry name" value="ZF_C3H1"/>
    <property type="match status" value="1"/>
</dbReference>
<dbReference type="InterPro" id="IPR036855">
    <property type="entry name" value="Znf_CCCH_sf"/>
</dbReference>
<dbReference type="GO" id="GO:0008270">
    <property type="term" value="F:zinc ion binding"/>
    <property type="evidence" value="ECO:0007669"/>
    <property type="project" value="UniProtKB-KW"/>
</dbReference>
<reference evidence="7" key="1">
    <citation type="submission" date="2023-05" db="EMBL/GenBank/DDBJ databases">
        <title>Genome and transcriptome analyses reveal genes involved in the formation of fine ridges on petal epidermal cells in Hibiscus trionum.</title>
        <authorList>
            <person name="Koshimizu S."/>
            <person name="Masuda S."/>
            <person name="Ishii T."/>
            <person name="Shirasu K."/>
            <person name="Hoshino A."/>
            <person name="Arita M."/>
        </authorList>
    </citation>
    <scope>NUCLEOTIDE SEQUENCE</scope>
    <source>
        <strain evidence="7">Hamamatsu line</strain>
    </source>
</reference>
<dbReference type="PANTHER" id="PTHR33400:SF2">
    <property type="entry name" value="ZINC FINGER CCCH DOMAIN-CONTAINING PROTEIN 6"/>
    <property type="match status" value="1"/>
</dbReference>
<dbReference type="AlphaFoldDB" id="A0A9W7IVV9"/>
<evidence type="ECO:0000256" key="2">
    <source>
        <dbReference type="ARBA" id="ARBA00022771"/>
    </source>
</evidence>
<evidence type="ECO:0000256" key="5">
    <source>
        <dbReference type="PROSITE-ProRule" id="PRU00723"/>
    </source>
</evidence>
<evidence type="ECO:0000256" key="3">
    <source>
        <dbReference type="ARBA" id="ARBA00022833"/>
    </source>
</evidence>
<name>A0A9W7IVV9_HIBTR</name>
<evidence type="ECO:0000313" key="8">
    <source>
        <dbReference type="Proteomes" id="UP001165190"/>
    </source>
</evidence>
<evidence type="ECO:0000256" key="4">
    <source>
        <dbReference type="ARBA" id="ARBA00023125"/>
    </source>
</evidence>
<keyword evidence="8" id="KW-1185">Reference proteome</keyword>
<gene>
    <name evidence="7" type="ORF">HRI_003939300</name>
</gene>
<keyword evidence="1 5" id="KW-0479">Metal-binding</keyword>
<dbReference type="Proteomes" id="UP001165190">
    <property type="component" value="Unassembled WGS sequence"/>
</dbReference>
<evidence type="ECO:0000256" key="1">
    <source>
        <dbReference type="ARBA" id="ARBA00022723"/>
    </source>
</evidence>
<keyword evidence="4" id="KW-0238">DNA-binding</keyword>
<feature type="domain" description="C3H1-type" evidence="6">
    <location>
        <begin position="399"/>
        <end position="427"/>
    </location>
</feature>
<dbReference type="EMBL" id="BSYR01000036">
    <property type="protein sequence ID" value="GMJ02701.1"/>
    <property type="molecule type" value="Genomic_DNA"/>
</dbReference>
<dbReference type="OrthoDB" id="1928519at2759"/>
<comment type="caution">
    <text evidence="7">The sequence shown here is derived from an EMBL/GenBank/DDBJ whole genome shotgun (WGS) entry which is preliminary data.</text>
</comment>
<dbReference type="SUPFAM" id="SSF90229">
    <property type="entry name" value="CCCH zinc finger"/>
    <property type="match status" value="1"/>
</dbReference>
<proteinExistence type="predicted"/>
<organism evidence="7 8">
    <name type="scientific">Hibiscus trionum</name>
    <name type="common">Flower of an hour</name>
    <dbReference type="NCBI Taxonomy" id="183268"/>
    <lineage>
        <taxon>Eukaryota</taxon>
        <taxon>Viridiplantae</taxon>
        <taxon>Streptophyta</taxon>
        <taxon>Embryophyta</taxon>
        <taxon>Tracheophyta</taxon>
        <taxon>Spermatophyta</taxon>
        <taxon>Magnoliopsida</taxon>
        <taxon>eudicotyledons</taxon>
        <taxon>Gunneridae</taxon>
        <taxon>Pentapetalae</taxon>
        <taxon>rosids</taxon>
        <taxon>malvids</taxon>
        <taxon>Malvales</taxon>
        <taxon>Malvaceae</taxon>
        <taxon>Malvoideae</taxon>
        <taxon>Hibiscus</taxon>
    </lineage>
</organism>
<evidence type="ECO:0000313" key="7">
    <source>
        <dbReference type="EMBL" id="GMJ02701.1"/>
    </source>
</evidence>
<dbReference type="GO" id="GO:0003677">
    <property type="term" value="F:DNA binding"/>
    <property type="evidence" value="ECO:0007669"/>
    <property type="project" value="UniProtKB-KW"/>
</dbReference>
<dbReference type="PANTHER" id="PTHR33400">
    <property type="entry name" value="ZINC FINGER CCCH DOMAIN-CONTAINING PROTEIN 6-RELATED"/>
    <property type="match status" value="1"/>
</dbReference>
<keyword evidence="3 5" id="KW-0862">Zinc</keyword>
<protein>
    <recommendedName>
        <fullName evidence="6">C3H1-type domain-containing protein</fullName>
    </recommendedName>
</protein>